<dbReference type="GO" id="GO:0016881">
    <property type="term" value="F:acid-amino acid ligase activity"/>
    <property type="evidence" value="ECO:0007669"/>
    <property type="project" value="TreeGrafter"/>
</dbReference>
<dbReference type="Pfam" id="PF23571">
    <property type="entry name" value="GH3_M"/>
    <property type="match status" value="1"/>
</dbReference>
<dbReference type="InterPro" id="IPR055378">
    <property type="entry name" value="GH3_C"/>
</dbReference>
<evidence type="ECO:0000259" key="1">
    <source>
        <dbReference type="Pfam" id="PF23571"/>
    </source>
</evidence>
<name>A0A2T5BX28_9BACT</name>
<gene>
    <name evidence="3" type="ORF">C8N47_13316</name>
</gene>
<feature type="domain" description="GH3 C-terminal" evidence="2">
    <location>
        <begin position="381"/>
        <end position="492"/>
    </location>
</feature>
<organism evidence="3 4">
    <name type="scientific">Mangrovibacterium marinum</name>
    <dbReference type="NCBI Taxonomy" id="1639118"/>
    <lineage>
        <taxon>Bacteria</taxon>
        <taxon>Pseudomonadati</taxon>
        <taxon>Bacteroidota</taxon>
        <taxon>Bacteroidia</taxon>
        <taxon>Marinilabiliales</taxon>
        <taxon>Prolixibacteraceae</taxon>
        <taxon>Mangrovibacterium</taxon>
    </lineage>
</organism>
<dbReference type="InterPro" id="IPR004993">
    <property type="entry name" value="GH3"/>
</dbReference>
<dbReference type="OrthoDB" id="5678283at2"/>
<dbReference type="Pfam" id="PF23572">
    <property type="entry name" value="GH3_C"/>
    <property type="match status" value="1"/>
</dbReference>
<dbReference type="GO" id="GO:0005737">
    <property type="term" value="C:cytoplasm"/>
    <property type="evidence" value="ECO:0007669"/>
    <property type="project" value="TreeGrafter"/>
</dbReference>
<protein>
    <submittedName>
        <fullName evidence="3">GH3 auxin-responsive promoter</fullName>
    </submittedName>
</protein>
<accession>A0A2T5BX28</accession>
<dbReference type="PANTHER" id="PTHR31901">
    <property type="entry name" value="GH3 DOMAIN-CONTAINING PROTEIN"/>
    <property type="match status" value="1"/>
</dbReference>
<dbReference type="PANTHER" id="PTHR31901:SF9">
    <property type="entry name" value="GH3 DOMAIN-CONTAINING PROTEIN"/>
    <property type="match status" value="1"/>
</dbReference>
<reference evidence="3 4" key="1">
    <citation type="submission" date="2018-04" db="EMBL/GenBank/DDBJ databases">
        <title>Genomic Encyclopedia of Archaeal and Bacterial Type Strains, Phase II (KMG-II): from individual species to whole genera.</title>
        <authorList>
            <person name="Goeker M."/>
        </authorList>
    </citation>
    <scope>NUCLEOTIDE SEQUENCE [LARGE SCALE GENOMIC DNA]</scope>
    <source>
        <strain evidence="3 4">DSM 28823</strain>
    </source>
</reference>
<comment type="caution">
    <text evidence="3">The sequence shown here is derived from an EMBL/GenBank/DDBJ whole genome shotgun (WGS) entry which is preliminary data.</text>
</comment>
<dbReference type="Proteomes" id="UP000243525">
    <property type="component" value="Unassembled WGS sequence"/>
</dbReference>
<evidence type="ECO:0000313" key="4">
    <source>
        <dbReference type="Proteomes" id="UP000243525"/>
    </source>
</evidence>
<evidence type="ECO:0000313" key="3">
    <source>
        <dbReference type="EMBL" id="PTN04251.1"/>
    </source>
</evidence>
<dbReference type="Pfam" id="PF03321">
    <property type="entry name" value="GH3"/>
    <property type="match status" value="1"/>
</dbReference>
<evidence type="ECO:0000259" key="2">
    <source>
        <dbReference type="Pfam" id="PF23572"/>
    </source>
</evidence>
<dbReference type="InterPro" id="IPR055377">
    <property type="entry name" value="GH3_M"/>
</dbReference>
<sequence>MTIITSIVNWLNYKRIYEIDLFKKHPIETQREVLFELLDEARDTEIGRRYDFRTISREQDFKERVPIRNYEAYSADIDRLLKGEKNILWPGETKWFAKSSGTTNDKSKFIPVSKQSLEEVHFRGFKDVLAMYLKNNPESRVLYGKSLTLGGSHRVNSFNNNSYYGDLSAILIENTPFWSDFIRIPPAEVALIEEFDEKVAKIIEQSRDENVTSLAGVPSWNLVLLQRVLEATGKKNILEVWPNLEVFIHGGIKFDPYREQYRQLIPSELMNYMETYNASEGFFAIQDNPESNDLLLMLDYGIYYEFIPMDEFHQENRRAISLDEVELDKNYAMVISTNGGLWRYLIGDTVKFTQRYPFKIKITGRTKHFINAFGEELIIDNAEEALKVACERTSAIIREYTAGPVFMSQNSRGAHQWIIEFDQLPDELDHFVSVLDGTLKTLNSDYEAKRHKSITLDPPRVTVAPEGLFYEWMKQRGKIGGQNKIPRLANDRAYLDELLDLQKKNFGNQD</sequence>
<proteinExistence type="predicted"/>
<keyword evidence="4" id="KW-1185">Reference proteome</keyword>
<dbReference type="AlphaFoldDB" id="A0A2T5BX28"/>
<dbReference type="EMBL" id="QAAD01000033">
    <property type="protein sequence ID" value="PTN04251.1"/>
    <property type="molecule type" value="Genomic_DNA"/>
</dbReference>
<dbReference type="RefSeq" id="WP_107823919.1">
    <property type="nucleotide sequence ID" value="NZ_QAAD01000033.1"/>
</dbReference>
<feature type="domain" description="GH3 middle" evidence="1">
    <location>
        <begin position="296"/>
        <end position="365"/>
    </location>
</feature>